<dbReference type="Proteomes" id="UP000718281">
    <property type="component" value="Unassembled WGS sequence"/>
</dbReference>
<keyword evidence="2 5" id="KW-0812">Transmembrane</keyword>
<feature type="transmembrane region" description="Helical" evidence="5">
    <location>
        <begin position="59"/>
        <end position="78"/>
    </location>
</feature>
<dbReference type="Proteomes" id="UP000726105">
    <property type="component" value="Unassembled WGS sequence"/>
</dbReference>
<dbReference type="PROSITE" id="PS50850">
    <property type="entry name" value="MFS"/>
    <property type="match status" value="1"/>
</dbReference>
<feature type="transmembrane region" description="Helical" evidence="5">
    <location>
        <begin position="148"/>
        <end position="169"/>
    </location>
</feature>
<name>A0A934X6I2_9MICO</name>
<gene>
    <name evidence="7" type="ORF">IPF40_14140</name>
    <name evidence="8" type="ORF">IPI13_09240</name>
</gene>
<dbReference type="Gene3D" id="1.20.1250.20">
    <property type="entry name" value="MFS general substrate transporter like domains"/>
    <property type="match status" value="1"/>
</dbReference>
<organism evidence="7 9">
    <name type="scientific">Candidatus Phosphoribacter hodrii</name>
    <dbReference type="NCBI Taxonomy" id="2953743"/>
    <lineage>
        <taxon>Bacteria</taxon>
        <taxon>Bacillati</taxon>
        <taxon>Actinomycetota</taxon>
        <taxon>Actinomycetes</taxon>
        <taxon>Micrococcales</taxon>
        <taxon>Dermatophilaceae</taxon>
        <taxon>Candidatus Phosphoribacter</taxon>
    </lineage>
</organism>
<proteinExistence type="predicted"/>
<dbReference type="Pfam" id="PF07690">
    <property type="entry name" value="MFS_1"/>
    <property type="match status" value="1"/>
</dbReference>
<feature type="transmembrane region" description="Helical" evidence="5">
    <location>
        <begin position="114"/>
        <end position="136"/>
    </location>
</feature>
<feature type="transmembrane region" description="Helical" evidence="5">
    <location>
        <begin position="261"/>
        <end position="279"/>
    </location>
</feature>
<feature type="transmembrane region" description="Helical" evidence="5">
    <location>
        <begin position="90"/>
        <end position="108"/>
    </location>
</feature>
<feature type="transmembrane region" description="Helical" evidence="5">
    <location>
        <begin position="316"/>
        <end position="336"/>
    </location>
</feature>
<feature type="transmembrane region" description="Helical" evidence="5">
    <location>
        <begin position="381"/>
        <end position="400"/>
    </location>
</feature>
<dbReference type="InterPro" id="IPR020846">
    <property type="entry name" value="MFS_dom"/>
</dbReference>
<keyword evidence="3 5" id="KW-1133">Transmembrane helix</keyword>
<dbReference type="SUPFAM" id="SSF103473">
    <property type="entry name" value="MFS general substrate transporter"/>
    <property type="match status" value="1"/>
</dbReference>
<dbReference type="PANTHER" id="PTHR23523:SF2">
    <property type="entry name" value="2-NITROIMIDAZOLE TRANSPORTER"/>
    <property type="match status" value="1"/>
</dbReference>
<comment type="subcellular location">
    <subcellularLocation>
        <location evidence="1">Cell membrane</location>
        <topology evidence="1">Multi-pass membrane protein</topology>
    </subcellularLocation>
</comment>
<sequence>MNRAGPRADPDPARGGSARRAWALAALVTLFGLNLRATLGSIPPLLGEIATDLGLGSSALGLLLSTCILAMGAFAPTGHLLATRVGTERALTLLLAILGVSEVVRVAAYHPVVLYASVALAGATMGAASTLMPGFIAHHVPRTRGLTMGIYSTGLALGVALAAATAVPLERLLGGWRPALAVVGLLSLATAVLSWASEGTLVRSMPGHSVDPPRTRDPLPWRSVPARWLTLLNALVMAIGFSGLAWVAPYYVDLGMSVQDAAGMVVLFQVVQLVAMLALPGITDVTTDRRPLVGGMLLATLAGTVMLGVAPMAQPLLAVGLFGLGAGGMATLLLVLSVDLTDSRSASASLNAMTMLVGYAVGAAGPFLLGAARDVTGSLGPGYLVVSGLVVVSLVIVSVFRPGLKVARAD</sequence>
<dbReference type="InterPro" id="IPR011701">
    <property type="entry name" value="MFS"/>
</dbReference>
<evidence type="ECO:0000256" key="4">
    <source>
        <dbReference type="ARBA" id="ARBA00023136"/>
    </source>
</evidence>
<feature type="transmembrane region" description="Helical" evidence="5">
    <location>
        <begin position="228"/>
        <end position="249"/>
    </location>
</feature>
<protein>
    <submittedName>
        <fullName evidence="7">MFS transporter</fullName>
    </submittedName>
</protein>
<feature type="transmembrane region" description="Helical" evidence="5">
    <location>
        <begin position="175"/>
        <end position="196"/>
    </location>
</feature>
<evidence type="ECO:0000313" key="9">
    <source>
        <dbReference type="Proteomes" id="UP000718281"/>
    </source>
</evidence>
<evidence type="ECO:0000256" key="2">
    <source>
        <dbReference type="ARBA" id="ARBA00022692"/>
    </source>
</evidence>
<feature type="transmembrane region" description="Helical" evidence="5">
    <location>
        <begin position="348"/>
        <end position="369"/>
    </location>
</feature>
<dbReference type="InterPro" id="IPR052524">
    <property type="entry name" value="MFS_Cyanate_Porter"/>
</dbReference>
<feature type="domain" description="Major facilitator superfamily (MFS) profile" evidence="6">
    <location>
        <begin position="20"/>
        <end position="405"/>
    </location>
</feature>
<evidence type="ECO:0000256" key="1">
    <source>
        <dbReference type="ARBA" id="ARBA00004651"/>
    </source>
</evidence>
<dbReference type="AlphaFoldDB" id="A0A934X6I2"/>
<dbReference type="GO" id="GO:0005886">
    <property type="term" value="C:plasma membrane"/>
    <property type="evidence" value="ECO:0007669"/>
    <property type="project" value="UniProtKB-SubCell"/>
</dbReference>
<evidence type="ECO:0000313" key="10">
    <source>
        <dbReference type="Proteomes" id="UP000726105"/>
    </source>
</evidence>
<evidence type="ECO:0000256" key="3">
    <source>
        <dbReference type="ARBA" id="ARBA00022989"/>
    </source>
</evidence>
<comment type="caution">
    <text evidence="7">The sequence shown here is derived from an EMBL/GenBank/DDBJ whole genome shotgun (WGS) entry which is preliminary data.</text>
</comment>
<reference evidence="9 10" key="1">
    <citation type="submission" date="2020-10" db="EMBL/GenBank/DDBJ databases">
        <title>Connecting structure to function with the recovery of over 1000 high-quality activated sludge metagenome-assembled genomes encoding full-length rRNA genes using long-read sequencing.</title>
        <authorList>
            <person name="Singleton C.M."/>
            <person name="Petriglieri F."/>
            <person name="Kristensen J.M."/>
            <person name="Kirkegaard R.H."/>
            <person name="Michaelsen T.Y."/>
            <person name="Andersen M.H."/>
            <person name="Karst S.M."/>
            <person name="Dueholm M.S."/>
            <person name="Nielsen P.H."/>
            <person name="Albertsen M."/>
        </authorList>
    </citation>
    <scope>NUCLEOTIDE SEQUENCE [LARGE SCALE GENOMIC DNA]</scope>
    <source>
        <strain evidence="7">AalE_18-Q3-R2-46_BAT3C.188</strain>
        <strain evidence="8">Ega_18-Q3-R5-49_MAXAC.001</strain>
    </source>
</reference>
<evidence type="ECO:0000313" key="7">
    <source>
        <dbReference type="EMBL" id="MBK6302116.1"/>
    </source>
</evidence>
<dbReference type="GO" id="GO:0022857">
    <property type="term" value="F:transmembrane transporter activity"/>
    <property type="evidence" value="ECO:0007669"/>
    <property type="project" value="InterPro"/>
</dbReference>
<dbReference type="InterPro" id="IPR036259">
    <property type="entry name" value="MFS_trans_sf"/>
</dbReference>
<evidence type="ECO:0000259" key="6">
    <source>
        <dbReference type="PROSITE" id="PS50850"/>
    </source>
</evidence>
<accession>A0A934X6I2</accession>
<evidence type="ECO:0000256" key="5">
    <source>
        <dbReference type="SAM" id="Phobius"/>
    </source>
</evidence>
<dbReference type="EMBL" id="JADJIB010000003">
    <property type="protein sequence ID" value="MBK7273331.1"/>
    <property type="molecule type" value="Genomic_DNA"/>
</dbReference>
<dbReference type="EMBL" id="JADIXZ010000007">
    <property type="protein sequence ID" value="MBK6302116.1"/>
    <property type="molecule type" value="Genomic_DNA"/>
</dbReference>
<feature type="transmembrane region" description="Helical" evidence="5">
    <location>
        <begin position="21"/>
        <end position="39"/>
    </location>
</feature>
<evidence type="ECO:0000313" key="8">
    <source>
        <dbReference type="EMBL" id="MBK7273331.1"/>
    </source>
</evidence>
<dbReference type="PANTHER" id="PTHR23523">
    <property type="match status" value="1"/>
</dbReference>
<feature type="transmembrane region" description="Helical" evidence="5">
    <location>
        <begin position="291"/>
        <end position="310"/>
    </location>
</feature>
<keyword evidence="4 5" id="KW-0472">Membrane</keyword>